<dbReference type="AlphaFoldDB" id="A0A1H4D4H4"/>
<keyword evidence="2" id="KW-1185">Reference proteome</keyword>
<dbReference type="Proteomes" id="UP000199041">
    <property type="component" value="Unassembled WGS sequence"/>
</dbReference>
<evidence type="ECO:0000313" key="1">
    <source>
        <dbReference type="EMBL" id="SEA67329.1"/>
    </source>
</evidence>
<protein>
    <submittedName>
        <fullName evidence="1">Uncharacterized protein</fullName>
    </submittedName>
</protein>
<reference evidence="1 2" key="1">
    <citation type="submission" date="2016-10" db="EMBL/GenBank/DDBJ databases">
        <authorList>
            <person name="de Groot N.N."/>
        </authorList>
    </citation>
    <scope>NUCLEOTIDE SEQUENCE [LARGE SCALE GENOMIC DNA]</scope>
    <source>
        <strain evidence="1 2">Vu-144</strain>
    </source>
</reference>
<sequence length="110" mass="12921">MEWLPWMHALYFSVAFIPRMSRYINSFINIFGYRVNRTNNSPYSPLSLINFSYRIQDVYFSNIFQTQTSSGYYPNDSLRSNHKANQVLAALDLTLPPVCQRSIGFLTMQY</sequence>
<proteinExistence type="predicted"/>
<dbReference type="STRING" id="551991.SAMN05192529_1443"/>
<evidence type="ECO:0000313" key="2">
    <source>
        <dbReference type="Proteomes" id="UP000199041"/>
    </source>
</evidence>
<gene>
    <name evidence="1" type="ORF">SAMN05192529_1443</name>
</gene>
<accession>A0A1H4D4H4</accession>
<dbReference type="EMBL" id="FNQY01000044">
    <property type="protein sequence ID" value="SEA67329.1"/>
    <property type="molecule type" value="Genomic_DNA"/>
</dbReference>
<name>A0A1H4D4H4_9BACT</name>
<organism evidence="1 2">
    <name type="scientific">Arachidicoccus rhizosphaerae</name>
    <dbReference type="NCBI Taxonomy" id="551991"/>
    <lineage>
        <taxon>Bacteria</taxon>
        <taxon>Pseudomonadati</taxon>
        <taxon>Bacteroidota</taxon>
        <taxon>Chitinophagia</taxon>
        <taxon>Chitinophagales</taxon>
        <taxon>Chitinophagaceae</taxon>
        <taxon>Arachidicoccus</taxon>
    </lineage>
</organism>